<dbReference type="SUPFAM" id="SSF52172">
    <property type="entry name" value="CheY-like"/>
    <property type="match status" value="1"/>
</dbReference>
<dbReference type="GO" id="GO:0000160">
    <property type="term" value="P:phosphorelay signal transduction system"/>
    <property type="evidence" value="ECO:0007669"/>
    <property type="project" value="InterPro"/>
</dbReference>
<comment type="caution">
    <text evidence="3">The sequence shown here is derived from an EMBL/GenBank/DDBJ whole genome shotgun (WGS) entry which is preliminary data.</text>
</comment>
<keyword evidence="1" id="KW-0597">Phosphoprotein</keyword>
<dbReference type="AlphaFoldDB" id="A0A7V8U8F6"/>
<evidence type="ECO:0000313" key="4">
    <source>
        <dbReference type="Proteomes" id="UP000589292"/>
    </source>
</evidence>
<accession>A0A7V8U8F6</accession>
<keyword evidence="4" id="KW-1185">Reference proteome</keyword>
<dbReference type="SMART" id="SM00448">
    <property type="entry name" value="REC"/>
    <property type="match status" value="1"/>
</dbReference>
<dbReference type="InterPro" id="IPR001789">
    <property type="entry name" value="Sig_transdc_resp-reg_receiver"/>
</dbReference>
<sequence>MTSPPADQALLCGCRVLVVEDDFLIADDFSRRLAAQGAEIVGPAATLEGARDLVDVAGQRIDIAVLDVKLRGTLVFPLARHLYAAGIPFLFCTGYGEDPIADCFREVTRFEKPLSHQGFAEMVQMIARLMQGPRGGPLR</sequence>
<evidence type="ECO:0000259" key="2">
    <source>
        <dbReference type="PROSITE" id="PS50110"/>
    </source>
</evidence>
<dbReference type="RefSeq" id="WP_181266997.1">
    <property type="nucleotide sequence ID" value="NZ_BAAAGB010000001.1"/>
</dbReference>
<dbReference type="PROSITE" id="PS50110">
    <property type="entry name" value="RESPONSE_REGULATORY"/>
    <property type="match status" value="1"/>
</dbReference>
<organism evidence="3 4">
    <name type="scientific">Sphingomonas ursincola</name>
    <dbReference type="NCBI Taxonomy" id="56361"/>
    <lineage>
        <taxon>Bacteria</taxon>
        <taxon>Pseudomonadati</taxon>
        <taxon>Pseudomonadota</taxon>
        <taxon>Alphaproteobacteria</taxon>
        <taxon>Sphingomonadales</taxon>
        <taxon>Sphingomonadaceae</taxon>
        <taxon>Sphingomonas</taxon>
    </lineage>
</organism>
<gene>
    <name evidence="3" type="ORF">FG486_06600</name>
</gene>
<proteinExistence type="predicted"/>
<dbReference type="Gene3D" id="3.40.50.2300">
    <property type="match status" value="1"/>
</dbReference>
<name>A0A7V8U8F6_9SPHN</name>
<dbReference type="EMBL" id="VDES01000002">
    <property type="protein sequence ID" value="MBA1374003.1"/>
    <property type="molecule type" value="Genomic_DNA"/>
</dbReference>
<evidence type="ECO:0000313" key="3">
    <source>
        <dbReference type="EMBL" id="MBA1374003.1"/>
    </source>
</evidence>
<reference evidence="3 4" key="1">
    <citation type="journal article" date="1994" name="Int. J. Syst. Bacteriol.">
        <title>Phylogenetic positions of novel aerobic, bacteriochlorophyll a-containing bacteria and description of Roseococcus thiosulfatophilus gen. nov., sp. nov., Erythromicrobium ramosum gen. nov., sp. nov., and Erythrobacter litoralis sp. nov.</title>
        <authorList>
            <person name="Yurkov V."/>
            <person name="Stackebrandt E."/>
            <person name="Holmes A."/>
            <person name="Fuerst J.A."/>
            <person name="Hugenholtz P."/>
            <person name="Golecki J."/>
            <person name="Gad'on N."/>
            <person name="Gorlenko V.M."/>
            <person name="Kompantseva E.I."/>
            <person name="Drews G."/>
        </authorList>
    </citation>
    <scope>NUCLEOTIDE SEQUENCE [LARGE SCALE GENOMIC DNA]</scope>
    <source>
        <strain evidence="3 4">KR-99</strain>
    </source>
</reference>
<dbReference type="InterPro" id="IPR011006">
    <property type="entry name" value="CheY-like_superfamily"/>
</dbReference>
<protein>
    <submittedName>
        <fullName evidence="3">Response regulator</fullName>
    </submittedName>
</protein>
<dbReference type="Proteomes" id="UP000589292">
    <property type="component" value="Unassembled WGS sequence"/>
</dbReference>
<evidence type="ECO:0000256" key="1">
    <source>
        <dbReference type="PROSITE-ProRule" id="PRU00169"/>
    </source>
</evidence>
<feature type="domain" description="Response regulatory" evidence="2">
    <location>
        <begin position="15"/>
        <end position="127"/>
    </location>
</feature>
<feature type="modified residue" description="4-aspartylphosphate" evidence="1">
    <location>
        <position position="67"/>
    </location>
</feature>